<dbReference type="PANTHER" id="PTHR30383">
    <property type="entry name" value="THIOESTERASE 1/PROTEASE 1/LYSOPHOSPHOLIPASE L1"/>
    <property type="match status" value="1"/>
</dbReference>
<dbReference type="OrthoDB" id="421156at2759"/>
<keyword evidence="1" id="KW-0812">Transmembrane</keyword>
<keyword evidence="1" id="KW-0472">Membrane</keyword>
<dbReference type="Pfam" id="PF13472">
    <property type="entry name" value="Lipase_GDSL_2"/>
    <property type="match status" value="1"/>
</dbReference>
<evidence type="ECO:0000313" key="3">
    <source>
        <dbReference type="EMBL" id="CAB9506966.1"/>
    </source>
</evidence>
<dbReference type="PANTHER" id="PTHR30383:SF5">
    <property type="entry name" value="SGNH HYDROLASE-TYPE ESTERASE DOMAIN-CONTAINING PROTEIN"/>
    <property type="match status" value="1"/>
</dbReference>
<evidence type="ECO:0000256" key="1">
    <source>
        <dbReference type="SAM" id="Phobius"/>
    </source>
</evidence>
<dbReference type="EMBL" id="CAICTM010000286">
    <property type="protein sequence ID" value="CAB9506966.1"/>
    <property type="molecule type" value="Genomic_DNA"/>
</dbReference>
<evidence type="ECO:0000259" key="2">
    <source>
        <dbReference type="Pfam" id="PF13472"/>
    </source>
</evidence>
<keyword evidence="4" id="KW-1185">Reference proteome</keyword>
<dbReference type="SUPFAM" id="SSF52266">
    <property type="entry name" value="SGNH hydrolase"/>
    <property type="match status" value="1"/>
</dbReference>
<dbReference type="InterPro" id="IPR013830">
    <property type="entry name" value="SGNH_hydro"/>
</dbReference>
<accession>A0A9N8HA94</accession>
<dbReference type="Gene3D" id="3.40.50.1110">
    <property type="entry name" value="SGNH hydrolase"/>
    <property type="match status" value="1"/>
</dbReference>
<gene>
    <name evidence="3" type="ORF">SEMRO_287_G108470.1</name>
</gene>
<protein>
    <submittedName>
        <fullName evidence="3">GDSL-like Lipase/Acylhydrolase</fullName>
    </submittedName>
</protein>
<dbReference type="AlphaFoldDB" id="A0A9N8HA94"/>
<dbReference type="InterPro" id="IPR051532">
    <property type="entry name" value="Ester_Hydrolysis_Enzymes"/>
</dbReference>
<name>A0A9N8HA94_9STRA</name>
<proteinExistence type="predicted"/>
<keyword evidence="1" id="KW-1133">Transmembrane helix</keyword>
<dbReference type="GO" id="GO:0004622">
    <property type="term" value="F:phosphatidylcholine lysophospholipase activity"/>
    <property type="evidence" value="ECO:0007669"/>
    <property type="project" value="TreeGrafter"/>
</dbReference>
<organism evidence="3 4">
    <name type="scientific">Seminavis robusta</name>
    <dbReference type="NCBI Taxonomy" id="568900"/>
    <lineage>
        <taxon>Eukaryota</taxon>
        <taxon>Sar</taxon>
        <taxon>Stramenopiles</taxon>
        <taxon>Ochrophyta</taxon>
        <taxon>Bacillariophyta</taxon>
        <taxon>Bacillariophyceae</taxon>
        <taxon>Bacillariophycidae</taxon>
        <taxon>Naviculales</taxon>
        <taxon>Naviculaceae</taxon>
        <taxon>Seminavis</taxon>
    </lineage>
</organism>
<dbReference type="CDD" id="cd00229">
    <property type="entry name" value="SGNH_hydrolase"/>
    <property type="match status" value="1"/>
</dbReference>
<dbReference type="Proteomes" id="UP001153069">
    <property type="component" value="Unassembled WGS sequence"/>
</dbReference>
<feature type="transmembrane region" description="Helical" evidence="1">
    <location>
        <begin position="20"/>
        <end position="48"/>
    </location>
</feature>
<comment type="caution">
    <text evidence="3">The sequence shown here is derived from an EMBL/GenBank/DDBJ whole genome shotgun (WGS) entry which is preliminary data.</text>
</comment>
<feature type="domain" description="SGNH hydrolase-type esterase" evidence="2">
    <location>
        <begin position="82"/>
        <end position="251"/>
    </location>
</feature>
<evidence type="ECO:0000313" key="4">
    <source>
        <dbReference type="Proteomes" id="UP001153069"/>
    </source>
</evidence>
<dbReference type="InterPro" id="IPR036514">
    <property type="entry name" value="SGNH_hydro_sf"/>
</dbReference>
<reference evidence="3" key="1">
    <citation type="submission" date="2020-06" db="EMBL/GenBank/DDBJ databases">
        <authorList>
            <consortium name="Plant Systems Biology data submission"/>
        </authorList>
    </citation>
    <scope>NUCLEOTIDE SEQUENCE</scope>
    <source>
        <strain evidence="3">D6</strain>
    </source>
</reference>
<sequence>MVANALQDRRGVDFARNVAIVAGVVAIICLVLGAPLAALILMVVGFSAGMTWEVITRPPPNNPAHFLKRFRELSPPRPVLVCLGDSLTHGRVSDNWTVKIPPRVAAKMKFDQPAPGDFQDPVWVVNAAQNSITSWTVMRERLQSALACYPDYIIVMIGTNDVLSIYSPMACRDKVKTFLLPEAPTMAGFRRNMTEIVDFLTKASPKTEVGLCTLPPFGENLGSEGNKLVKEANEIVHSIVDSHTSDKVSVLEIGERLQSQIVQRNDGGKKAMEPMMMMPLQAVQAPLHSLLGASWNSMTFMSSGCILHDTLHINEDGGDVIADVVTEWLFQKNIHKAIAVKQF</sequence>